<proteinExistence type="predicted"/>
<dbReference type="Gene3D" id="3.80.10.10">
    <property type="entry name" value="Ribonuclease Inhibitor"/>
    <property type="match status" value="1"/>
</dbReference>
<dbReference type="InterPro" id="IPR003591">
    <property type="entry name" value="Leu-rich_rpt_typical-subtyp"/>
</dbReference>
<reference evidence="4 5" key="1">
    <citation type="submission" date="2024-02" db="EMBL/GenBank/DDBJ databases">
        <authorList>
            <person name="Chen Y."/>
            <person name="Shah S."/>
            <person name="Dougan E. K."/>
            <person name="Thang M."/>
            <person name="Chan C."/>
        </authorList>
    </citation>
    <scope>NUCLEOTIDE SEQUENCE [LARGE SCALE GENOMIC DNA]</scope>
</reference>
<dbReference type="SMART" id="SM00369">
    <property type="entry name" value="LRR_TYP"/>
    <property type="match status" value="7"/>
</dbReference>
<keyword evidence="2" id="KW-0677">Repeat</keyword>
<dbReference type="PANTHER" id="PTHR24369">
    <property type="entry name" value="ANTIGEN BSP, PUTATIVE-RELATED"/>
    <property type="match status" value="1"/>
</dbReference>
<dbReference type="InterPro" id="IPR050541">
    <property type="entry name" value="LRR_TM_domain-containing"/>
</dbReference>
<sequence>MIGIVGLYQKSVRERAFPLSLLKKGLEVKIEEAKATEQIDKDRILKSIAFPRAKELEDSQSTPTGHPNFQRVDEALASHFALASWYGFVWGRRPTESLARALRADVGRKVVQLSFTGCQHFSDGELEVLLQNLPRDLRVLRLDLGFSALETLDFAAKIGPDGLQFSKSLVELTLRFTGSSSFRSAGGLAVLLREMENLVNLEIWLAYSSDEAEIEGSETEIEENELDLLLDEARPFPCSHFACASFHAQLHGYCERHRWFGLAKRMFVRLNTVRQLLELSLLILTQAAAEIESRHLLLLIIISLLPAACLSISQSTGVPGTVAFLLIVIIAVSSIAFTTARLQRMHDLSKQLEIQVESMYAKHLQTDMSRLFGGGEGCDKDIVQPHINSLKEHFIEARKRFAKFNKEICLPLQQFLKERGSLSVPALHALHPALKLLTCAQEDVIREGSPNHIADILYCDVTFYNWDQMMDAWHFLRTIASDELNHIQIMSLRDLFAVATTGRRCAEMVLRIDGYFATIRFLDRAVTELEDQIDHVHTLARQLGLVASHFQIDPQLVSGRRARRAWKVSRRPTWLRAAVSALRLISSLAAMYLAIQYFVRYSPPFLRSSLPKLVKDFVSLKEMVTSDQPGEQIRSGSADSVGGRGSNPGWLEKSRLMLPSILFSLPYLALTIVLLSDLHRRSRKQKLKVKPTQLLYEEYFGTQGRFYSLKVAILQFFTVMLQALGKLQIMGGIVSLSFHPAGEHDVVPFQRCFWAFVGFLCLNSIYPSILFLFPSQNWARLGAAMMDAILDVAYTSTYLIIAVLAIYELGLDQKIAGNFGDAPAVNFRAALDPTFAFPTDFLGFFAVFYSLAHVCSVCRAVERDRYSPCLLVAILWLLLSTDAYPTHSTDFGCFPCRCKQVAPGSKELISCGLAGVLKLKDVSLSKQEISSVGMYAFRSLGLIQRLSLQGNQISVLPKKIFAPLRGLQLLDLAHLGLERVESETFLGLSNLQYLHLNNNQLSQLPSEVFAGLHSLHILGLGFDQLSELSPEIFAGLSNLQSLNLKGNQLSELPPKVFAGLGMLQILSLSSNQLSKLPPGVFAGLRSLRDLYLLDNIQLSELPAVCDHGS</sequence>
<feature type="transmembrane region" description="Helical" evidence="3">
    <location>
        <begin position="656"/>
        <end position="678"/>
    </location>
</feature>
<dbReference type="InterPro" id="IPR001611">
    <property type="entry name" value="Leu-rich_rpt"/>
</dbReference>
<dbReference type="PROSITE" id="PS51450">
    <property type="entry name" value="LRR"/>
    <property type="match status" value="3"/>
</dbReference>
<comment type="caution">
    <text evidence="4">The sequence shown here is derived from an EMBL/GenBank/DDBJ whole genome shotgun (WGS) entry which is preliminary data.</text>
</comment>
<dbReference type="InterPro" id="IPR032675">
    <property type="entry name" value="LRR_dom_sf"/>
</dbReference>
<dbReference type="Pfam" id="PF00560">
    <property type="entry name" value="LRR_1"/>
    <property type="match status" value="1"/>
</dbReference>
<dbReference type="EMBL" id="CAXAMM010006125">
    <property type="protein sequence ID" value="CAK9009917.1"/>
    <property type="molecule type" value="Genomic_DNA"/>
</dbReference>
<dbReference type="Pfam" id="PF13855">
    <property type="entry name" value="LRR_8"/>
    <property type="match status" value="2"/>
</dbReference>
<feature type="transmembrane region" description="Helical" evidence="3">
    <location>
        <begin position="841"/>
        <end position="861"/>
    </location>
</feature>
<evidence type="ECO:0000256" key="1">
    <source>
        <dbReference type="ARBA" id="ARBA00022614"/>
    </source>
</evidence>
<organism evidence="4 5">
    <name type="scientific">Durusdinium trenchii</name>
    <dbReference type="NCBI Taxonomy" id="1381693"/>
    <lineage>
        <taxon>Eukaryota</taxon>
        <taxon>Sar</taxon>
        <taxon>Alveolata</taxon>
        <taxon>Dinophyceae</taxon>
        <taxon>Suessiales</taxon>
        <taxon>Symbiodiniaceae</taxon>
        <taxon>Durusdinium</taxon>
    </lineage>
</organism>
<keyword evidence="3" id="KW-0812">Transmembrane</keyword>
<feature type="transmembrane region" description="Helical" evidence="3">
    <location>
        <begin position="322"/>
        <end position="342"/>
    </location>
</feature>
<evidence type="ECO:0000313" key="5">
    <source>
        <dbReference type="Proteomes" id="UP001642464"/>
    </source>
</evidence>
<evidence type="ECO:0000256" key="3">
    <source>
        <dbReference type="SAM" id="Phobius"/>
    </source>
</evidence>
<feature type="transmembrane region" description="Helical" evidence="3">
    <location>
        <begin position="785"/>
        <end position="807"/>
    </location>
</feature>
<gene>
    <name evidence="4" type="ORF">SCF082_LOCUS10468</name>
</gene>
<dbReference type="PANTHER" id="PTHR24369:SF211">
    <property type="entry name" value="LEUCINE-RICH REPEAT-CONTAINING PROTEIN 15-LIKE"/>
    <property type="match status" value="1"/>
</dbReference>
<evidence type="ECO:0000313" key="4">
    <source>
        <dbReference type="EMBL" id="CAK9009917.1"/>
    </source>
</evidence>
<evidence type="ECO:0000256" key="2">
    <source>
        <dbReference type="ARBA" id="ARBA00022737"/>
    </source>
</evidence>
<feature type="transmembrane region" description="Helical" evidence="3">
    <location>
        <begin position="573"/>
        <end position="599"/>
    </location>
</feature>
<dbReference type="Proteomes" id="UP001642464">
    <property type="component" value="Unassembled WGS sequence"/>
</dbReference>
<dbReference type="SUPFAM" id="SSF52058">
    <property type="entry name" value="L domain-like"/>
    <property type="match status" value="1"/>
</dbReference>
<feature type="transmembrane region" description="Helical" evidence="3">
    <location>
        <begin position="711"/>
        <end position="733"/>
    </location>
</feature>
<keyword evidence="5" id="KW-1185">Reference proteome</keyword>
<name>A0ABP0J6D4_9DINO</name>
<protein>
    <submittedName>
        <fullName evidence="4">Leucine-rich repeat-containing protein 15 (Leucine-rich repeat protein induced by amyloid-beta) (RLib)</fullName>
    </submittedName>
</protein>
<keyword evidence="3" id="KW-0472">Membrane</keyword>
<feature type="transmembrane region" description="Helical" evidence="3">
    <location>
        <begin position="753"/>
        <end position="773"/>
    </location>
</feature>
<keyword evidence="1" id="KW-0433">Leucine-rich repeat</keyword>
<feature type="non-terminal residue" evidence="4">
    <location>
        <position position="1109"/>
    </location>
</feature>
<keyword evidence="3" id="KW-1133">Transmembrane helix</keyword>
<accession>A0ABP0J6D4</accession>